<reference evidence="1" key="1">
    <citation type="submission" date="2022-08" db="EMBL/GenBank/DDBJ databases">
        <title>Genome Sequence of Fusarium decemcellulare.</title>
        <authorList>
            <person name="Buettner E."/>
        </authorList>
    </citation>
    <scope>NUCLEOTIDE SEQUENCE</scope>
    <source>
        <strain evidence="1">Babe19</strain>
    </source>
</reference>
<comment type="caution">
    <text evidence="1">The sequence shown here is derived from an EMBL/GenBank/DDBJ whole genome shotgun (WGS) entry which is preliminary data.</text>
</comment>
<proteinExistence type="predicted"/>
<evidence type="ECO:0000313" key="1">
    <source>
        <dbReference type="EMBL" id="KAJ3532660.1"/>
    </source>
</evidence>
<evidence type="ECO:0000313" key="2">
    <source>
        <dbReference type="Proteomes" id="UP001148629"/>
    </source>
</evidence>
<sequence>MIKDGEKFACETCIRGHRVAQCQHTDRPLQQVSGKGRPVSQCGHCRTLRQSHSVHTRCNSPLTKFTHVQSRAVAATAKLASVPTRKKQPGSSSKSTESLPTPLGTIPSPVSTTPSQGATSDPLPSCCSTQPHVALNSTTDSSISANSIGGLDDWSPDTFLDSLGATSDGSLMSHSPGWMSNLTPLPDMNLDQSSVENIIPMLDYSLQGIDSTSLADDINKLPDLNLYGNMDTANFDWNPSQLMTANDSNQARLPTILDPNESSGSTEHDVIWPTTAGVTPADESTESVTKPMGFDIDSSVFSPEEFLLFYGEPH</sequence>
<dbReference type="Proteomes" id="UP001148629">
    <property type="component" value="Unassembled WGS sequence"/>
</dbReference>
<name>A0ACC1S5Y6_9HYPO</name>
<gene>
    <name evidence="1" type="ORF">NM208_g8341</name>
</gene>
<accession>A0ACC1S5Y6</accession>
<organism evidence="1 2">
    <name type="scientific">Fusarium decemcellulare</name>
    <dbReference type="NCBI Taxonomy" id="57161"/>
    <lineage>
        <taxon>Eukaryota</taxon>
        <taxon>Fungi</taxon>
        <taxon>Dikarya</taxon>
        <taxon>Ascomycota</taxon>
        <taxon>Pezizomycotina</taxon>
        <taxon>Sordariomycetes</taxon>
        <taxon>Hypocreomycetidae</taxon>
        <taxon>Hypocreales</taxon>
        <taxon>Nectriaceae</taxon>
        <taxon>Fusarium</taxon>
        <taxon>Fusarium decemcellulare species complex</taxon>
    </lineage>
</organism>
<dbReference type="EMBL" id="JANRMS010000940">
    <property type="protein sequence ID" value="KAJ3532660.1"/>
    <property type="molecule type" value="Genomic_DNA"/>
</dbReference>
<protein>
    <submittedName>
        <fullName evidence="1">Uncharacterized protein</fullName>
    </submittedName>
</protein>
<keyword evidence="2" id="KW-1185">Reference proteome</keyword>